<feature type="compositionally biased region" description="Basic and acidic residues" evidence="1">
    <location>
        <begin position="18"/>
        <end position="42"/>
    </location>
</feature>
<protein>
    <submittedName>
        <fullName evidence="2">Uncharacterized protein</fullName>
    </submittedName>
</protein>
<feature type="compositionally biased region" description="Basic residues" evidence="1">
    <location>
        <begin position="1"/>
        <end position="14"/>
    </location>
</feature>
<comment type="caution">
    <text evidence="2">The sequence shown here is derived from an EMBL/GenBank/DDBJ whole genome shotgun (WGS) entry which is preliminary data.</text>
</comment>
<sequence length="100" mass="11128">MSKKTTKKTAKKSPVKSAEAKAKAEAKKDEAKKKADAKKQTQLDVKKTKELKCCTYIDRSNGILLREKDLNKKKPWISPVSGQATVEKLTEVELKALAQV</sequence>
<organism evidence="2">
    <name type="scientific">marine sediment metagenome</name>
    <dbReference type="NCBI Taxonomy" id="412755"/>
    <lineage>
        <taxon>unclassified sequences</taxon>
        <taxon>metagenomes</taxon>
        <taxon>ecological metagenomes</taxon>
    </lineage>
</organism>
<feature type="region of interest" description="Disordered" evidence="1">
    <location>
        <begin position="1"/>
        <end position="42"/>
    </location>
</feature>
<evidence type="ECO:0000313" key="2">
    <source>
        <dbReference type="EMBL" id="KKM26582.1"/>
    </source>
</evidence>
<gene>
    <name evidence="2" type="ORF">LCGC14_1583360</name>
</gene>
<proteinExistence type="predicted"/>
<dbReference type="EMBL" id="LAZR01012485">
    <property type="protein sequence ID" value="KKM26582.1"/>
    <property type="molecule type" value="Genomic_DNA"/>
</dbReference>
<accession>A0A0F9IGG6</accession>
<reference evidence="2" key="1">
    <citation type="journal article" date="2015" name="Nature">
        <title>Complex archaea that bridge the gap between prokaryotes and eukaryotes.</title>
        <authorList>
            <person name="Spang A."/>
            <person name="Saw J.H."/>
            <person name="Jorgensen S.L."/>
            <person name="Zaremba-Niedzwiedzka K."/>
            <person name="Martijn J."/>
            <person name="Lind A.E."/>
            <person name="van Eijk R."/>
            <person name="Schleper C."/>
            <person name="Guy L."/>
            <person name="Ettema T.J."/>
        </authorList>
    </citation>
    <scope>NUCLEOTIDE SEQUENCE</scope>
</reference>
<name>A0A0F9IGG6_9ZZZZ</name>
<dbReference type="AlphaFoldDB" id="A0A0F9IGG6"/>
<evidence type="ECO:0000256" key="1">
    <source>
        <dbReference type="SAM" id="MobiDB-lite"/>
    </source>
</evidence>